<name>A0A926EH84_9FIRM</name>
<dbReference type="InterPro" id="IPR023166">
    <property type="entry name" value="BaiN-like_dom_sf"/>
</dbReference>
<dbReference type="PRINTS" id="PR00411">
    <property type="entry name" value="PNDRDTASEI"/>
</dbReference>
<dbReference type="Gene3D" id="1.10.8.260">
    <property type="entry name" value="HI0933 insert domain-like"/>
    <property type="match status" value="1"/>
</dbReference>
<organism evidence="6 7">
    <name type="scientific">Zhenhengia yiwuensis</name>
    <dbReference type="NCBI Taxonomy" id="2763666"/>
    <lineage>
        <taxon>Bacteria</taxon>
        <taxon>Bacillati</taxon>
        <taxon>Bacillota</taxon>
        <taxon>Clostridia</taxon>
        <taxon>Lachnospirales</taxon>
        <taxon>Lachnospiraceae</taxon>
        <taxon>Zhenhengia</taxon>
    </lineage>
</organism>
<dbReference type="PANTHER" id="PTHR42887:SF2">
    <property type="entry name" value="OS12G0638800 PROTEIN"/>
    <property type="match status" value="1"/>
</dbReference>
<dbReference type="InterPro" id="IPR004792">
    <property type="entry name" value="BaiN-like"/>
</dbReference>
<evidence type="ECO:0000256" key="2">
    <source>
        <dbReference type="ARBA" id="ARBA00022630"/>
    </source>
</evidence>
<gene>
    <name evidence="6" type="ORF">H8718_01380</name>
</gene>
<dbReference type="SUPFAM" id="SSF160996">
    <property type="entry name" value="HI0933 insert domain-like"/>
    <property type="match status" value="1"/>
</dbReference>
<comment type="caution">
    <text evidence="6">The sequence shown here is derived from an EMBL/GenBank/DDBJ whole genome shotgun (WGS) entry which is preliminary data.</text>
</comment>
<feature type="domain" description="RsdA/BaiN/AoA(So)-like Rossmann fold-like" evidence="4">
    <location>
        <begin position="3"/>
        <end position="403"/>
    </location>
</feature>
<evidence type="ECO:0000259" key="5">
    <source>
        <dbReference type="Pfam" id="PF22780"/>
    </source>
</evidence>
<dbReference type="InterPro" id="IPR055178">
    <property type="entry name" value="RsdA/BaiN/AoA(So)-like_dom"/>
</dbReference>
<dbReference type="NCBIfam" id="TIGR00275">
    <property type="entry name" value="aminoacetone oxidase family FAD-binding enzyme"/>
    <property type="match status" value="1"/>
</dbReference>
<dbReference type="EMBL" id="JACRSY010000002">
    <property type="protein sequence ID" value="MBC8578192.1"/>
    <property type="molecule type" value="Genomic_DNA"/>
</dbReference>
<dbReference type="InterPro" id="IPR057661">
    <property type="entry name" value="RsdA/BaiN/AoA(So)_Rossmann"/>
</dbReference>
<sequence>MRDIAIIGGGASGLVAAITAARLGSNVTIFERQNRIGKKILVTGNGRCNMTNLNIKPEYFHTSSQKGCFAPLAKKDVETVLAFFNELGIERLVEKTKVYPASEQASSILDVMRMEIERLGITVKVDTKVIGLKYKENKWQVETETGETEVFDRVIVSTGGMAAPALGCDHSGYNLLKKLGHSEIETFPTIVHIVSPTKYCKMMKGMRFKAEVSIFVENELKRIERGEVLFTEDGLSGPPIFLLSRVASESFKDRKACKIHFDLMPDWTKEDLVAKIYERLANGSSKSIEDLFVGWLNKRAIMAVIKEANIGSPVAPCENLDYEMIERLAECMKCIVFKVEGTRGFKFAQSTAGGICIDEIDLETMASKKAPNLYVTGEVLDVDGDCGGYNLQWAWSTGLIAGEAAATV</sequence>
<dbReference type="Pfam" id="PF03486">
    <property type="entry name" value="HI0933_like"/>
    <property type="match status" value="1"/>
</dbReference>
<evidence type="ECO:0000313" key="7">
    <source>
        <dbReference type="Proteomes" id="UP000655830"/>
    </source>
</evidence>
<dbReference type="Proteomes" id="UP000655830">
    <property type="component" value="Unassembled WGS sequence"/>
</dbReference>
<dbReference type="PANTHER" id="PTHR42887">
    <property type="entry name" value="OS12G0638800 PROTEIN"/>
    <property type="match status" value="1"/>
</dbReference>
<dbReference type="PRINTS" id="PR00368">
    <property type="entry name" value="FADPNR"/>
</dbReference>
<dbReference type="Gene3D" id="3.50.50.60">
    <property type="entry name" value="FAD/NAD(P)-binding domain"/>
    <property type="match status" value="1"/>
</dbReference>
<dbReference type="Pfam" id="PF22780">
    <property type="entry name" value="HI0933_like_1st"/>
    <property type="match status" value="1"/>
</dbReference>
<dbReference type="Gene3D" id="2.40.30.10">
    <property type="entry name" value="Translation factors"/>
    <property type="match status" value="1"/>
</dbReference>
<evidence type="ECO:0000256" key="3">
    <source>
        <dbReference type="ARBA" id="ARBA00022827"/>
    </source>
</evidence>
<reference evidence="6" key="1">
    <citation type="submission" date="2020-08" db="EMBL/GenBank/DDBJ databases">
        <title>Genome public.</title>
        <authorList>
            <person name="Liu C."/>
            <person name="Sun Q."/>
        </authorList>
    </citation>
    <scope>NUCLEOTIDE SEQUENCE</scope>
    <source>
        <strain evidence="6">NSJ-12</strain>
    </source>
</reference>
<proteinExistence type="predicted"/>
<keyword evidence="3" id="KW-0274">FAD</keyword>
<evidence type="ECO:0000259" key="4">
    <source>
        <dbReference type="Pfam" id="PF03486"/>
    </source>
</evidence>
<dbReference type="InterPro" id="IPR036188">
    <property type="entry name" value="FAD/NAD-bd_sf"/>
</dbReference>
<comment type="cofactor">
    <cofactor evidence="1">
        <name>FAD</name>
        <dbReference type="ChEBI" id="CHEBI:57692"/>
    </cofactor>
</comment>
<keyword evidence="7" id="KW-1185">Reference proteome</keyword>
<accession>A0A926EH84</accession>
<evidence type="ECO:0000313" key="6">
    <source>
        <dbReference type="EMBL" id="MBC8578192.1"/>
    </source>
</evidence>
<dbReference type="AlphaFoldDB" id="A0A926EH84"/>
<feature type="domain" description="RsdA/BaiN/AoA(So)-like insert" evidence="5">
    <location>
        <begin position="195"/>
        <end position="349"/>
    </location>
</feature>
<evidence type="ECO:0000256" key="1">
    <source>
        <dbReference type="ARBA" id="ARBA00001974"/>
    </source>
</evidence>
<dbReference type="SUPFAM" id="SSF51905">
    <property type="entry name" value="FAD/NAD(P)-binding domain"/>
    <property type="match status" value="1"/>
</dbReference>
<dbReference type="RefSeq" id="WP_177669209.1">
    <property type="nucleotide sequence ID" value="NZ_JACRSY010000002.1"/>
</dbReference>
<keyword evidence="2" id="KW-0285">Flavoprotein</keyword>
<protein>
    <submittedName>
        <fullName evidence="6">NAD(P)/FAD-dependent oxidoreductase</fullName>
    </submittedName>
</protein>